<dbReference type="UniPathway" id="UPA00031">
    <property type="reaction ID" value="UER00013"/>
</dbReference>
<dbReference type="GO" id="GO:0005737">
    <property type="term" value="C:cytoplasm"/>
    <property type="evidence" value="ECO:0007669"/>
    <property type="project" value="TreeGrafter"/>
</dbReference>
<evidence type="ECO:0000256" key="6">
    <source>
        <dbReference type="ARBA" id="ARBA00023102"/>
    </source>
</evidence>
<dbReference type="Gene3D" id="3.20.20.140">
    <property type="entry name" value="Metal-dependent hydrolases"/>
    <property type="match status" value="1"/>
</dbReference>
<evidence type="ECO:0000256" key="1">
    <source>
        <dbReference type="ARBA" id="ARBA00004970"/>
    </source>
</evidence>
<keyword evidence="4 8" id="KW-0028">Amino-acid biosynthesis</keyword>
<dbReference type="InterPro" id="IPR010140">
    <property type="entry name" value="Histidinol_P_phosphatase_HisJ"/>
</dbReference>
<sequence>MLADYHIHTRYSNDSFYPMQDMIEQAIRLGLNEICITEHADYLRNDLTYIVNYDEYLAEYRCLKVKYQDKIRIRFGVEFGVQVHTIKDFERDFAAYPFDFVILSNHQIDDQEFWTGEYQQGKTQREYNRGYYQAILDVISNFKSYSVLGHLDMIKRYDRAGILEDKMNEELIKDILRLAIADGKGLEVNTSCFRYGLPDLTPSRTILTWYYELGGTILTIGSDCHEESHLGKQLLYAREELRKIGFRQFCTFDRMNPIFHDL</sequence>
<dbReference type="STRING" id="112903.SAMN04490178_11185"/>
<dbReference type="SUPFAM" id="SSF89550">
    <property type="entry name" value="PHP domain-like"/>
    <property type="match status" value="1"/>
</dbReference>
<protein>
    <recommendedName>
        <fullName evidence="3 8">Histidinol-phosphatase</fullName>
        <shortName evidence="8">HolPase</shortName>
        <ecNumber evidence="3 8">3.1.3.15</ecNumber>
    </recommendedName>
</protein>
<comment type="similarity">
    <text evidence="2 8">Belongs to the PHP hydrolase family. HisK subfamily.</text>
</comment>
<dbReference type="InterPro" id="IPR016195">
    <property type="entry name" value="Pol/histidinol_Pase-like"/>
</dbReference>
<evidence type="ECO:0000313" key="11">
    <source>
        <dbReference type="Proteomes" id="UP000198847"/>
    </source>
</evidence>
<name>A0A1H8VGS2_9FIRM</name>
<evidence type="ECO:0000256" key="7">
    <source>
        <dbReference type="ARBA" id="ARBA00049158"/>
    </source>
</evidence>
<comment type="catalytic activity">
    <reaction evidence="7 8">
        <text>L-histidinol phosphate + H2O = L-histidinol + phosphate</text>
        <dbReference type="Rhea" id="RHEA:14465"/>
        <dbReference type="ChEBI" id="CHEBI:15377"/>
        <dbReference type="ChEBI" id="CHEBI:43474"/>
        <dbReference type="ChEBI" id="CHEBI:57699"/>
        <dbReference type="ChEBI" id="CHEBI:57980"/>
        <dbReference type="EC" id="3.1.3.15"/>
    </reaction>
</comment>
<dbReference type="EC" id="3.1.3.15" evidence="3 8"/>
<keyword evidence="6 8" id="KW-0368">Histidine biosynthesis</keyword>
<evidence type="ECO:0000256" key="8">
    <source>
        <dbReference type="RuleBase" id="RU366003"/>
    </source>
</evidence>
<dbReference type="RefSeq" id="WP_091746895.1">
    <property type="nucleotide sequence ID" value="NZ_FODY01000011.1"/>
</dbReference>
<gene>
    <name evidence="10" type="ORF">SAMN04490178_11185</name>
</gene>
<dbReference type="GO" id="GO:0004401">
    <property type="term" value="F:histidinol-phosphatase activity"/>
    <property type="evidence" value="ECO:0007669"/>
    <property type="project" value="UniProtKB-UniRule"/>
</dbReference>
<dbReference type="Pfam" id="PF02811">
    <property type="entry name" value="PHP"/>
    <property type="match status" value="1"/>
</dbReference>
<dbReference type="InterPro" id="IPR003141">
    <property type="entry name" value="Pol/His_phosphatase_N"/>
</dbReference>
<keyword evidence="11" id="KW-1185">Reference proteome</keyword>
<reference evidence="10 11" key="1">
    <citation type="submission" date="2016-10" db="EMBL/GenBank/DDBJ databases">
        <authorList>
            <person name="de Groot N.N."/>
        </authorList>
    </citation>
    <scope>NUCLEOTIDE SEQUENCE [LARGE SCALE GENOMIC DNA]</scope>
    <source>
        <strain evidence="10 11">DSM 13305</strain>
    </source>
</reference>
<dbReference type="PANTHER" id="PTHR21039">
    <property type="entry name" value="HISTIDINOL PHOSPHATASE-RELATED"/>
    <property type="match status" value="1"/>
</dbReference>
<evidence type="ECO:0000256" key="3">
    <source>
        <dbReference type="ARBA" id="ARBA00013085"/>
    </source>
</evidence>
<evidence type="ECO:0000313" key="10">
    <source>
        <dbReference type="EMBL" id="SEP14662.1"/>
    </source>
</evidence>
<evidence type="ECO:0000256" key="2">
    <source>
        <dbReference type="ARBA" id="ARBA00009152"/>
    </source>
</evidence>
<comment type="pathway">
    <text evidence="1 8">Amino-acid biosynthesis; L-histidine biosynthesis; L-histidine from 5-phospho-alpha-D-ribose 1-diphosphate: step 8/9.</text>
</comment>
<dbReference type="OrthoDB" id="9775255at2"/>
<dbReference type="GO" id="GO:0000105">
    <property type="term" value="P:L-histidine biosynthetic process"/>
    <property type="evidence" value="ECO:0007669"/>
    <property type="project" value="UniProtKB-UniRule"/>
</dbReference>
<dbReference type="Proteomes" id="UP000198847">
    <property type="component" value="Unassembled WGS sequence"/>
</dbReference>
<evidence type="ECO:0000259" key="9">
    <source>
        <dbReference type="SMART" id="SM00481"/>
    </source>
</evidence>
<keyword evidence="5 8" id="KW-0378">Hydrolase</keyword>
<feature type="domain" description="Polymerase/histidinol phosphatase N-terminal" evidence="9">
    <location>
        <begin position="3"/>
        <end position="83"/>
    </location>
</feature>
<proteinExistence type="inferred from homology"/>
<organism evidence="10 11">
    <name type="scientific">Propionispora vibrioides</name>
    <dbReference type="NCBI Taxonomy" id="112903"/>
    <lineage>
        <taxon>Bacteria</taxon>
        <taxon>Bacillati</taxon>
        <taxon>Bacillota</taxon>
        <taxon>Negativicutes</taxon>
        <taxon>Selenomonadales</taxon>
        <taxon>Sporomusaceae</taxon>
        <taxon>Propionispora</taxon>
    </lineage>
</organism>
<evidence type="ECO:0000256" key="4">
    <source>
        <dbReference type="ARBA" id="ARBA00022605"/>
    </source>
</evidence>
<dbReference type="SMART" id="SM00481">
    <property type="entry name" value="POLIIIAc"/>
    <property type="match status" value="1"/>
</dbReference>
<dbReference type="NCBIfam" id="TIGR01856">
    <property type="entry name" value="hisJ_fam"/>
    <property type="match status" value="1"/>
</dbReference>
<dbReference type="AlphaFoldDB" id="A0A1H8VGS2"/>
<dbReference type="EMBL" id="FODY01000011">
    <property type="protein sequence ID" value="SEP14662.1"/>
    <property type="molecule type" value="Genomic_DNA"/>
</dbReference>
<dbReference type="InterPro" id="IPR004013">
    <property type="entry name" value="PHP_dom"/>
</dbReference>
<evidence type="ECO:0000256" key="5">
    <source>
        <dbReference type="ARBA" id="ARBA00022801"/>
    </source>
</evidence>
<accession>A0A1H8VGS2</accession>
<dbReference type="PANTHER" id="PTHR21039:SF0">
    <property type="entry name" value="HISTIDINOL-PHOSPHATASE"/>
    <property type="match status" value="1"/>
</dbReference>